<comment type="similarity">
    <text evidence="1 3">Belongs to the short-chain dehydrogenases/reductases (SDR) family.</text>
</comment>
<name>A0ABX7R2U5_9GAMM</name>
<keyword evidence="2 5" id="KW-0560">Oxidoreductase</keyword>
<dbReference type="PANTHER" id="PTHR42879">
    <property type="entry name" value="3-OXOACYL-(ACYL-CARRIER-PROTEIN) REDUCTASE"/>
    <property type="match status" value="1"/>
</dbReference>
<evidence type="ECO:0000259" key="4">
    <source>
        <dbReference type="SMART" id="SM00822"/>
    </source>
</evidence>
<dbReference type="PANTHER" id="PTHR42879:SF2">
    <property type="entry name" value="3-OXOACYL-[ACYL-CARRIER-PROTEIN] REDUCTASE FABG"/>
    <property type="match status" value="1"/>
</dbReference>
<dbReference type="InterPro" id="IPR057326">
    <property type="entry name" value="KR_dom"/>
</dbReference>
<evidence type="ECO:0000256" key="1">
    <source>
        <dbReference type="ARBA" id="ARBA00006484"/>
    </source>
</evidence>
<dbReference type="InterPro" id="IPR011283">
    <property type="entry name" value="Acetoacetyl-CoA_reductase"/>
</dbReference>
<accession>A0ABX7R2U5</accession>
<dbReference type="EMBL" id="CP071502">
    <property type="protein sequence ID" value="QSX37819.1"/>
    <property type="molecule type" value="Genomic_DNA"/>
</dbReference>
<dbReference type="RefSeq" id="WP_207380991.1">
    <property type="nucleotide sequence ID" value="NZ_CP071502.1"/>
</dbReference>
<dbReference type="PRINTS" id="PR00080">
    <property type="entry name" value="SDRFAMILY"/>
</dbReference>
<evidence type="ECO:0000256" key="2">
    <source>
        <dbReference type="ARBA" id="ARBA00023002"/>
    </source>
</evidence>
<dbReference type="Gene3D" id="3.40.50.720">
    <property type="entry name" value="NAD(P)-binding Rossmann-like Domain"/>
    <property type="match status" value="1"/>
</dbReference>
<dbReference type="InterPro" id="IPR036291">
    <property type="entry name" value="NAD(P)-bd_dom_sf"/>
</dbReference>
<protein>
    <submittedName>
        <fullName evidence="5">Acetoacetyl-CoA reductase</fullName>
        <ecNumber evidence="5">1.1.1.36</ecNumber>
    </submittedName>
</protein>
<dbReference type="NCBIfam" id="TIGR01829">
    <property type="entry name" value="AcAcCoA_reduct"/>
    <property type="match status" value="1"/>
</dbReference>
<evidence type="ECO:0000313" key="5">
    <source>
        <dbReference type="EMBL" id="QSX37819.1"/>
    </source>
</evidence>
<reference evidence="5 6" key="1">
    <citation type="submission" date="2021-03" db="EMBL/GenBank/DDBJ databases">
        <title>Novel species identification of genus Shewanella.</title>
        <authorList>
            <person name="Liu G."/>
            <person name="Zhang Q."/>
        </authorList>
    </citation>
    <scope>NUCLEOTIDE SEQUENCE [LARGE SCALE GENOMIC DNA]</scope>
    <source>
        <strain evidence="5 6">FJAT-52962</strain>
    </source>
</reference>
<evidence type="ECO:0000313" key="6">
    <source>
        <dbReference type="Proteomes" id="UP000663207"/>
    </source>
</evidence>
<dbReference type="SMART" id="SM00822">
    <property type="entry name" value="PKS_KR"/>
    <property type="match status" value="1"/>
</dbReference>
<dbReference type="GO" id="GO:0018454">
    <property type="term" value="F:acetoacetyl-CoA reductase activity"/>
    <property type="evidence" value="ECO:0007669"/>
    <property type="project" value="UniProtKB-EC"/>
</dbReference>
<organism evidence="5 6">
    <name type="scientific">Shewanella sedimentimangrovi</name>
    <dbReference type="NCBI Taxonomy" id="2814293"/>
    <lineage>
        <taxon>Bacteria</taxon>
        <taxon>Pseudomonadati</taxon>
        <taxon>Pseudomonadota</taxon>
        <taxon>Gammaproteobacteria</taxon>
        <taxon>Alteromonadales</taxon>
        <taxon>Shewanellaceae</taxon>
        <taxon>Shewanella</taxon>
    </lineage>
</organism>
<dbReference type="PROSITE" id="PS00061">
    <property type="entry name" value="ADH_SHORT"/>
    <property type="match status" value="1"/>
</dbReference>
<dbReference type="CDD" id="cd05333">
    <property type="entry name" value="BKR_SDR_c"/>
    <property type="match status" value="1"/>
</dbReference>
<dbReference type="InterPro" id="IPR002347">
    <property type="entry name" value="SDR_fam"/>
</dbReference>
<dbReference type="EC" id="1.1.1.36" evidence="5"/>
<sequence length="244" mass="26321">MTGVALVTGGTGGIGSAICQTLCRDGYRVVTTYSNEAKARQWQDEQRELGFDFAIFPADVRNYEQCLRAVLDIEEVKGPIEVLVNCAGITRDKSIKKLTPEMWQQVIDVNLTGVFNFSSIVARSMLGRGYGRIINISSINGRKGQFGQVNYAAAKAGIHGLTMSLAQELAPHGITVNTLAPGYVATEMVTQIPAEILERIVAQIPVGRLGQPQEIARAVSFLASRDAAFITGSELAINGGQHMH</sequence>
<dbReference type="InterPro" id="IPR020904">
    <property type="entry name" value="Sc_DH/Rdtase_CS"/>
</dbReference>
<dbReference type="SUPFAM" id="SSF51735">
    <property type="entry name" value="NAD(P)-binding Rossmann-fold domains"/>
    <property type="match status" value="1"/>
</dbReference>
<gene>
    <name evidence="5" type="primary">phbB</name>
    <name evidence="5" type="ORF">JYB85_02965</name>
</gene>
<dbReference type="Proteomes" id="UP000663207">
    <property type="component" value="Chromosome"/>
</dbReference>
<feature type="domain" description="Ketoreductase" evidence="4">
    <location>
        <begin position="3"/>
        <end position="182"/>
    </location>
</feature>
<dbReference type="NCBIfam" id="NF009466">
    <property type="entry name" value="PRK12826.1-2"/>
    <property type="match status" value="1"/>
</dbReference>
<keyword evidence="6" id="KW-1185">Reference proteome</keyword>
<evidence type="ECO:0000256" key="3">
    <source>
        <dbReference type="RuleBase" id="RU000363"/>
    </source>
</evidence>
<dbReference type="PRINTS" id="PR00081">
    <property type="entry name" value="GDHRDH"/>
</dbReference>
<dbReference type="InterPro" id="IPR050259">
    <property type="entry name" value="SDR"/>
</dbReference>
<dbReference type="Pfam" id="PF00106">
    <property type="entry name" value="adh_short"/>
    <property type="match status" value="1"/>
</dbReference>
<dbReference type="NCBIfam" id="NF009464">
    <property type="entry name" value="PRK12824.1"/>
    <property type="match status" value="1"/>
</dbReference>
<proteinExistence type="inferred from homology"/>